<dbReference type="GO" id="GO:0005524">
    <property type="term" value="F:ATP binding"/>
    <property type="evidence" value="ECO:0007669"/>
    <property type="project" value="UniProtKB-KW"/>
</dbReference>
<evidence type="ECO:0000256" key="14">
    <source>
        <dbReference type="ARBA" id="ARBA00023317"/>
    </source>
</evidence>
<comment type="cofactor">
    <cofactor evidence="2">
        <name>K(+)</name>
        <dbReference type="ChEBI" id="CHEBI:29103"/>
    </cofactor>
</comment>
<name>A0A6F9DN83_9ASCI</name>
<comment type="catalytic activity">
    <reaction evidence="15">
        <text>pyruvate + ATP = phosphoenolpyruvate + ADP + H(+)</text>
        <dbReference type="Rhea" id="RHEA:18157"/>
        <dbReference type="ChEBI" id="CHEBI:15361"/>
        <dbReference type="ChEBI" id="CHEBI:15378"/>
        <dbReference type="ChEBI" id="CHEBI:30616"/>
        <dbReference type="ChEBI" id="CHEBI:58702"/>
        <dbReference type="ChEBI" id="CHEBI:456216"/>
        <dbReference type="EC" id="2.7.1.40"/>
    </reaction>
</comment>
<dbReference type="GO" id="GO:0004743">
    <property type="term" value="F:pyruvate kinase activity"/>
    <property type="evidence" value="ECO:0007669"/>
    <property type="project" value="UniProtKB-EC"/>
</dbReference>
<sequence length="528" mass="57777">MAQQSSDAFYQTQSTQLISAVTSLEHSCKLDIDSEPRTCRNTSIICTIGPASNNVETLKNMIICGMNVARLNFSHGTHEYHGQTIKNVREAVESFRSTPIYYRPIGIALDTKGPEIRTGLLKGGGSAEVELTRGKTIKLSLDEANFEKGDGKCIFVDYKNLGKVVKVGSRIFVDDGLVSLAVKEIGADYVMCEIENGGMLGSKKGVNLPGIEVDLPAVSEKDTKDLRFGVEQGVDMVFASFIRKAADVHAVRKVLGEDGKNIKIISKIENHEGVKKIDEIIEASDGIMVARGDMGIEIPAEKVFIAQKMLIGKCNLQGKPVICATQMLESMISKPRPTRAEASDVANAVLDGSDCIMLSGETAKGSFPLDCVKMQHQIAREAEASIFHKREFEELRQCRSYATDSGSAIASAVVEASFRCQAAGIIVLTRSGQSAAQVSSYRPRAPILTVTRFEQTARQVHLWRGCFPILYQEPVLPNWSDDVDGRVKFAIEVGKERKFLKSRDFVIVVTGWQPGSGFTNTMRVVQVD</sequence>
<evidence type="ECO:0000259" key="16">
    <source>
        <dbReference type="Pfam" id="PF00224"/>
    </source>
</evidence>
<evidence type="ECO:0000256" key="9">
    <source>
        <dbReference type="ARBA" id="ARBA00022777"/>
    </source>
</evidence>
<evidence type="ECO:0000259" key="17">
    <source>
        <dbReference type="Pfam" id="PF02887"/>
    </source>
</evidence>
<dbReference type="SUPFAM" id="SSF50800">
    <property type="entry name" value="PK beta-barrel domain-like"/>
    <property type="match status" value="1"/>
</dbReference>
<gene>
    <name evidence="18" type="primary">Pkm</name>
</gene>
<evidence type="ECO:0000256" key="1">
    <source>
        <dbReference type="ARBA" id="ARBA00001946"/>
    </source>
</evidence>
<dbReference type="InterPro" id="IPR001697">
    <property type="entry name" value="Pyr_Knase"/>
</dbReference>
<dbReference type="UniPathway" id="UPA00109">
    <property type="reaction ID" value="UER00188"/>
</dbReference>
<keyword evidence="9 15" id="KW-0418">Kinase</keyword>
<dbReference type="InterPro" id="IPR015813">
    <property type="entry name" value="Pyrv/PenolPyrv_kinase-like_dom"/>
</dbReference>
<dbReference type="SUPFAM" id="SSF52935">
    <property type="entry name" value="PK C-terminal domain-like"/>
    <property type="match status" value="1"/>
</dbReference>
<evidence type="ECO:0000313" key="18">
    <source>
        <dbReference type="EMBL" id="CAB3264912.1"/>
    </source>
</evidence>
<dbReference type="EC" id="2.7.1.40" evidence="5 15"/>
<dbReference type="PROSITE" id="PS00110">
    <property type="entry name" value="PYRUVATE_KINASE"/>
    <property type="match status" value="1"/>
</dbReference>
<evidence type="ECO:0000256" key="12">
    <source>
        <dbReference type="ARBA" id="ARBA00022958"/>
    </source>
</evidence>
<dbReference type="NCBIfam" id="TIGR01064">
    <property type="entry name" value="pyruv_kin"/>
    <property type="match status" value="1"/>
</dbReference>
<protein>
    <recommendedName>
        <fullName evidence="5 15">Pyruvate kinase</fullName>
        <ecNumber evidence="5 15">2.7.1.40</ecNumber>
    </recommendedName>
</protein>
<keyword evidence="7" id="KW-0479">Metal-binding</keyword>
<dbReference type="PANTHER" id="PTHR11817">
    <property type="entry name" value="PYRUVATE KINASE"/>
    <property type="match status" value="1"/>
</dbReference>
<dbReference type="CDD" id="cd00288">
    <property type="entry name" value="Pyruvate_Kinase"/>
    <property type="match status" value="1"/>
</dbReference>
<organism evidence="18">
    <name type="scientific">Phallusia mammillata</name>
    <dbReference type="NCBI Taxonomy" id="59560"/>
    <lineage>
        <taxon>Eukaryota</taxon>
        <taxon>Metazoa</taxon>
        <taxon>Chordata</taxon>
        <taxon>Tunicata</taxon>
        <taxon>Ascidiacea</taxon>
        <taxon>Phlebobranchia</taxon>
        <taxon>Ascidiidae</taxon>
        <taxon>Phallusia</taxon>
    </lineage>
</organism>
<evidence type="ECO:0000256" key="4">
    <source>
        <dbReference type="ARBA" id="ARBA00008663"/>
    </source>
</evidence>
<dbReference type="NCBIfam" id="NF004978">
    <property type="entry name" value="PRK06354.1"/>
    <property type="match status" value="1"/>
</dbReference>
<keyword evidence="8" id="KW-0547">Nucleotide-binding</keyword>
<dbReference type="Pfam" id="PF00224">
    <property type="entry name" value="PK"/>
    <property type="match status" value="1"/>
</dbReference>
<dbReference type="InterPro" id="IPR040442">
    <property type="entry name" value="Pyrv_kinase-like_dom_sf"/>
</dbReference>
<evidence type="ECO:0000256" key="13">
    <source>
        <dbReference type="ARBA" id="ARBA00023152"/>
    </source>
</evidence>
<keyword evidence="14 18" id="KW-0670">Pyruvate</keyword>
<evidence type="ECO:0000256" key="5">
    <source>
        <dbReference type="ARBA" id="ARBA00012142"/>
    </source>
</evidence>
<keyword evidence="10" id="KW-0067">ATP-binding</keyword>
<accession>A0A6F9DN83</accession>
<keyword evidence="13 15" id="KW-0324">Glycolysis</keyword>
<dbReference type="FunFam" id="3.20.20.60:FF:000025">
    <property type="entry name" value="Pyruvate kinase"/>
    <property type="match status" value="1"/>
</dbReference>
<reference evidence="18" key="1">
    <citation type="submission" date="2020-04" db="EMBL/GenBank/DDBJ databases">
        <authorList>
            <person name="Neveu A P."/>
        </authorList>
    </citation>
    <scope>NUCLEOTIDE SEQUENCE</scope>
    <source>
        <tissue evidence="18">Whole embryo</tissue>
    </source>
</reference>
<evidence type="ECO:0000256" key="3">
    <source>
        <dbReference type="ARBA" id="ARBA00004997"/>
    </source>
</evidence>
<dbReference type="Pfam" id="PF02887">
    <property type="entry name" value="PK_C"/>
    <property type="match status" value="1"/>
</dbReference>
<dbReference type="Gene3D" id="3.20.20.60">
    <property type="entry name" value="Phosphoenolpyruvate-binding domains"/>
    <property type="match status" value="1"/>
</dbReference>
<evidence type="ECO:0000256" key="6">
    <source>
        <dbReference type="ARBA" id="ARBA00022679"/>
    </source>
</evidence>
<evidence type="ECO:0000256" key="11">
    <source>
        <dbReference type="ARBA" id="ARBA00022842"/>
    </source>
</evidence>
<dbReference type="InterPro" id="IPR011037">
    <property type="entry name" value="Pyrv_Knase-like_insert_dom_sf"/>
</dbReference>
<dbReference type="InterPro" id="IPR018209">
    <property type="entry name" value="Pyrv_Knase_AS"/>
</dbReference>
<comment type="similarity">
    <text evidence="4 15">Belongs to the pyruvate kinase family.</text>
</comment>
<keyword evidence="12" id="KW-0630">Potassium</keyword>
<dbReference type="InterPro" id="IPR036918">
    <property type="entry name" value="Pyrv_Knase_C_sf"/>
</dbReference>
<keyword evidence="6 15" id="KW-0808">Transferase</keyword>
<evidence type="ECO:0000256" key="8">
    <source>
        <dbReference type="ARBA" id="ARBA00022741"/>
    </source>
</evidence>
<dbReference type="GO" id="GO:0016301">
    <property type="term" value="F:kinase activity"/>
    <property type="evidence" value="ECO:0007669"/>
    <property type="project" value="UniProtKB-KW"/>
</dbReference>
<dbReference type="AlphaFoldDB" id="A0A6F9DN83"/>
<dbReference type="Gene3D" id="3.40.1380.20">
    <property type="entry name" value="Pyruvate kinase, C-terminal domain"/>
    <property type="match status" value="1"/>
</dbReference>
<dbReference type="NCBIfam" id="NF004491">
    <property type="entry name" value="PRK05826.1"/>
    <property type="match status" value="1"/>
</dbReference>
<dbReference type="Gene3D" id="2.40.33.10">
    <property type="entry name" value="PK beta-barrel domain-like"/>
    <property type="match status" value="1"/>
</dbReference>
<comment type="pathway">
    <text evidence="3 15">Carbohydrate degradation; glycolysis; pyruvate from D-glyceraldehyde 3-phosphate: step 5/5.</text>
</comment>
<keyword evidence="11 15" id="KW-0460">Magnesium</keyword>
<dbReference type="PRINTS" id="PR01050">
    <property type="entry name" value="PYRUVTKNASE"/>
</dbReference>
<dbReference type="FunFam" id="2.40.33.10:FF:000023">
    <property type="entry name" value="Pyruvate kinase PKM"/>
    <property type="match status" value="1"/>
</dbReference>
<dbReference type="EMBL" id="LR789050">
    <property type="protein sequence ID" value="CAB3264912.1"/>
    <property type="molecule type" value="mRNA"/>
</dbReference>
<dbReference type="InterPro" id="IPR015793">
    <property type="entry name" value="Pyrv_Knase_brl"/>
</dbReference>
<evidence type="ECO:0000256" key="15">
    <source>
        <dbReference type="RuleBase" id="RU000504"/>
    </source>
</evidence>
<feature type="domain" description="Pyruvate kinase barrel" evidence="16">
    <location>
        <begin position="40"/>
        <end position="372"/>
    </location>
</feature>
<evidence type="ECO:0000256" key="10">
    <source>
        <dbReference type="ARBA" id="ARBA00022840"/>
    </source>
</evidence>
<evidence type="ECO:0000256" key="2">
    <source>
        <dbReference type="ARBA" id="ARBA00001958"/>
    </source>
</evidence>
<dbReference type="GO" id="GO:0030955">
    <property type="term" value="F:potassium ion binding"/>
    <property type="evidence" value="ECO:0007669"/>
    <property type="project" value="InterPro"/>
</dbReference>
<comment type="cofactor">
    <cofactor evidence="1">
        <name>Mg(2+)</name>
        <dbReference type="ChEBI" id="CHEBI:18420"/>
    </cofactor>
</comment>
<dbReference type="InterPro" id="IPR015806">
    <property type="entry name" value="Pyrv_Knase_insert_dom_sf"/>
</dbReference>
<dbReference type="GO" id="GO:0000287">
    <property type="term" value="F:magnesium ion binding"/>
    <property type="evidence" value="ECO:0007669"/>
    <property type="project" value="InterPro"/>
</dbReference>
<proteinExistence type="evidence at transcript level"/>
<feature type="domain" description="Pyruvate kinase C-terminal" evidence="17">
    <location>
        <begin position="408"/>
        <end position="525"/>
    </location>
</feature>
<dbReference type="SUPFAM" id="SSF51621">
    <property type="entry name" value="Phosphoenolpyruvate/pyruvate domain"/>
    <property type="match status" value="1"/>
</dbReference>
<evidence type="ECO:0000256" key="7">
    <source>
        <dbReference type="ARBA" id="ARBA00022723"/>
    </source>
</evidence>
<dbReference type="FunFam" id="3.40.1380.20:FF:000001">
    <property type="entry name" value="Pyruvate kinase"/>
    <property type="match status" value="1"/>
</dbReference>
<dbReference type="InterPro" id="IPR015795">
    <property type="entry name" value="Pyrv_Knase_C"/>
</dbReference>